<dbReference type="PANTHER" id="PTHR46656">
    <property type="entry name" value="PUTATIVE-RELATED"/>
    <property type="match status" value="1"/>
</dbReference>
<dbReference type="SUPFAM" id="SSF53756">
    <property type="entry name" value="UDP-Glycosyltransferase/glycogen phosphorylase"/>
    <property type="match status" value="3"/>
</dbReference>
<name>A0ABW8BXF8_9GAMM</name>
<dbReference type="EMBL" id="JBITWC010000032">
    <property type="protein sequence ID" value="MFI8751589.1"/>
    <property type="molecule type" value="Genomic_DNA"/>
</dbReference>
<keyword evidence="3" id="KW-1185">Reference proteome</keyword>
<dbReference type="Pfam" id="PF00534">
    <property type="entry name" value="Glycos_transf_1"/>
    <property type="match status" value="3"/>
</dbReference>
<protein>
    <submittedName>
        <fullName evidence="2">Glycosyltransferase family 4 protein</fullName>
    </submittedName>
</protein>
<feature type="domain" description="Glycosyl transferase family 1" evidence="1">
    <location>
        <begin position="956"/>
        <end position="1126"/>
    </location>
</feature>
<dbReference type="Gene3D" id="3.40.50.2000">
    <property type="entry name" value="Glycogen Phosphorylase B"/>
    <property type="match status" value="5"/>
</dbReference>
<dbReference type="PANTHER" id="PTHR46656:SF3">
    <property type="entry name" value="PUTATIVE-RELATED"/>
    <property type="match status" value="1"/>
</dbReference>
<comment type="caution">
    <text evidence="2">The sequence shown here is derived from an EMBL/GenBank/DDBJ whole genome shotgun (WGS) entry which is preliminary data.</text>
</comment>
<gene>
    <name evidence="2" type="ORF">ACIGG6_16500</name>
</gene>
<dbReference type="RefSeq" id="WP_399845986.1">
    <property type="nucleotide sequence ID" value="NZ_JBITWC010000032.1"/>
</dbReference>
<dbReference type="Proteomes" id="UP001614338">
    <property type="component" value="Unassembled WGS sequence"/>
</dbReference>
<organism evidence="2 3">
    <name type="scientific">Vreelandella lionensis</name>
    <dbReference type="NCBI Taxonomy" id="1144478"/>
    <lineage>
        <taxon>Bacteria</taxon>
        <taxon>Pseudomonadati</taxon>
        <taxon>Pseudomonadota</taxon>
        <taxon>Gammaproteobacteria</taxon>
        <taxon>Oceanospirillales</taxon>
        <taxon>Halomonadaceae</taxon>
        <taxon>Vreelandella</taxon>
    </lineage>
</organism>
<feature type="domain" description="Glycosyl transferase family 1" evidence="1">
    <location>
        <begin position="550"/>
        <end position="677"/>
    </location>
</feature>
<evidence type="ECO:0000313" key="2">
    <source>
        <dbReference type="EMBL" id="MFI8751589.1"/>
    </source>
</evidence>
<sequence>MQTLTAIHQFAVTCTPGDGITNGMLFIQRLARAWGLPSNIYVIDAPDMQGKVADYQSYNAQPNDLLLIHHGSGNPLEQWLQALPCHKALVYHNITPERFFSPGHPAIPVLRHGREQLTHWHTWLDGALADSEQNRQELLAAGFPEATTTTLPLLVDLNRFSAIGSPYESSQSQKAPEEIANQPYRLLFVGRLAGNKNQAGLLTTLAEMQQRSAWPVHLTLVGGGDAEVITELKQQAQQLGIAEQVHFTGKVDDPTLHRLYQQADLYLSLSEHEGFGMPLIEAMAYELPVVAYAAPESSIADTVGPAGLLLQHNDPSTAAVAALMVLENANLRAQLIAAQRERLHHFSPPVLVEQLNRFLAGLGWQAPNPPPTLPSGLPPQRALRIEGPFDTSYSLALVNRELTQALLNQQVDATLHSTEGGGDFTPDPAIFQRVPALASAYQHAAQPAWYQAGLRLCYPPRTTELTGKHRLIHTYGWEESVFPHEHAQAFNARLSAVSTMSRYVSRVLADSGVKLPLPVTGVGTDHLTDIEPDAQAIAQWLPAPTAETTSSKPLTFLHVSSCFPRKGVDVLLAAWGQAFTQADNVQLVIKTFPNPHHDIAGELQAWRQQHPQGASITLINQDLTPQAIRALYHHADVLVAPSRGEGYGLPMAEAMWCRLPVITTGAGGQRDFCTPDTAWLIDYHFARANTHMAQFNSVWVEPDTAHLTQLMGEFYQQHQQHTLAQWAQPRCEAAYQLISRQHTWAAVAKRQQQAINALEHQPLLAPRPNIGWVSTWNSKCGIATYSRLLATPALAGQVTVLADHTHARIAEDAPNVVRCWQQIEGDGSGGYIEDPLDNLLAEIRQRQLDTIIIQFNFSFFGTAPLTQLLHTLHQEGVRVLVYFHSTADVTWGTLEKSLTQMAPALRQCERLMVHSVADLNRLKAMQLHDNATLFPHGVMANPTIEPPEDPQYHALQNRTVIACYGFLLPHKGVHELIEAFALIAKQGTAEGQPERHLLLLNALYPAPPSEQEAQRCRDTIARLGLQSQVTMINAFLPDEQTLGWLQAADLLVFPYQHTQESSSAAVRWGLASGKPVACTPLSIFDDVAEAVSWLPGTDPHSMAQGIEALLNDPAARQALQQQAKEWVRAHDWPRLSLRLKGLLTSLAWPKDVTN</sequence>
<proteinExistence type="predicted"/>
<feature type="domain" description="Glycosyl transferase family 1" evidence="1">
    <location>
        <begin position="172"/>
        <end position="341"/>
    </location>
</feature>
<reference evidence="2 3" key="1">
    <citation type="submission" date="2024-10" db="EMBL/GenBank/DDBJ databases">
        <title>The Natural Products Discovery Center: Release of the First 8490 Sequenced Strains for Exploring Actinobacteria Biosynthetic Diversity.</title>
        <authorList>
            <person name="Kalkreuter E."/>
            <person name="Kautsar S.A."/>
            <person name="Yang D."/>
            <person name="Bader C.D."/>
            <person name="Teijaro C.N."/>
            <person name="Fluegel L."/>
            <person name="Davis C.M."/>
            <person name="Simpson J.R."/>
            <person name="Lauterbach L."/>
            <person name="Steele A.D."/>
            <person name="Gui C."/>
            <person name="Meng S."/>
            <person name="Li G."/>
            <person name="Viehrig K."/>
            <person name="Ye F."/>
            <person name="Su P."/>
            <person name="Kiefer A.F."/>
            <person name="Nichols A."/>
            <person name="Cepeda A.J."/>
            <person name="Yan W."/>
            <person name="Fan B."/>
            <person name="Jiang Y."/>
            <person name="Adhikari A."/>
            <person name="Zheng C.-J."/>
            <person name="Schuster L."/>
            <person name="Cowan T.M."/>
            <person name="Smanski M.J."/>
            <person name="Chevrette M.G."/>
            <person name="De Carvalho L.P.S."/>
            <person name="Shen B."/>
        </authorList>
    </citation>
    <scope>NUCLEOTIDE SEQUENCE [LARGE SCALE GENOMIC DNA]</scope>
    <source>
        <strain evidence="2 3">NPDC077409</strain>
    </source>
</reference>
<dbReference type="CDD" id="cd03801">
    <property type="entry name" value="GT4_PimA-like"/>
    <property type="match status" value="2"/>
</dbReference>
<evidence type="ECO:0000259" key="1">
    <source>
        <dbReference type="Pfam" id="PF00534"/>
    </source>
</evidence>
<accession>A0ABW8BXF8</accession>
<evidence type="ECO:0000313" key="3">
    <source>
        <dbReference type="Proteomes" id="UP001614338"/>
    </source>
</evidence>
<dbReference type="InterPro" id="IPR001296">
    <property type="entry name" value="Glyco_trans_1"/>
</dbReference>